<keyword evidence="4" id="KW-1185">Reference proteome</keyword>
<feature type="chain" id="PRO_5036476197" evidence="1">
    <location>
        <begin position="25"/>
        <end position="536"/>
    </location>
</feature>
<comment type="caution">
    <text evidence="3">The sequence shown here is derived from an EMBL/GenBank/DDBJ whole genome shotgun (WGS) entry which is preliminary data.</text>
</comment>
<evidence type="ECO:0000313" key="4">
    <source>
        <dbReference type="Proteomes" id="UP000198711"/>
    </source>
</evidence>
<protein>
    <submittedName>
        <fullName evidence="3">F5/8 type C domain-containing protein</fullName>
    </submittedName>
</protein>
<dbReference type="Gene3D" id="2.60.120.260">
    <property type="entry name" value="Galactose-binding domain-like"/>
    <property type="match status" value="1"/>
</dbReference>
<dbReference type="Proteomes" id="UP000198711">
    <property type="component" value="Unassembled WGS sequence"/>
</dbReference>
<name>A0A8X8IEH0_9BACT</name>
<evidence type="ECO:0000256" key="1">
    <source>
        <dbReference type="SAM" id="SignalP"/>
    </source>
</evidence>
<gene>
    <name evidence="3" type="ORF">SAMN05444410_102210</name>
</gene>
<dbReference type="InterPro" id="IPR000421">
    <property type="entry name" value="FA58C"/>
</dbReference>
<evidence type="ECO:0000259" key="2">
    <source>
        <dbReference type="PROSITE" id="PS50022"/>
    </source>
</evidence>
<reference evidence="3 4" key="1">
    <citation type="submission" date="2016-10" db="EMBL/GenBank/DDBJ databases">
        <authorList>
            <person name="Varghese N."/>
            <person name="Submissions S."/>
        </authorList>
    </citation>
    <scope>NUCLEOTIDE SEQUENCE [LARGE SCALE GENOMIC DNA]</scope>
    <source>
        <strain evidence="3 4">DSM 25353</strain>
    </source>
</reference>
<sequence length="536" mass="59111">MKKIFSAAVLLWALASCSKSDVQAPPAPPAVAQKPSGPNAGNFSSDRVHNLNIVYFVPSDVDTIKGYIQRLSALLLYDRNWFKSEMLRNGYGDKTFGLLADPSTQLIKIITIYDRNPKSMFPSSGSESGRNMVLEINSYFKDHPLDKTSECTLVITPAYTYDASGEPDGPPFYGLGRWAFALDYPDFNIQYLGQKNMLGKRLTKWFGGMTHELGHGLGLAHNYSKMSEVNPLGITLMGAGNNTFGQSPTFLSAADCAVLNVNQVFNTDAKTYYGPVKAFITSINASYNATKGAIVLSGKFNADVPVTDVTYFNDPNVNNEGTGANTDYNAIAWESKPIGTDSFYVEMKISDLEHKEDSIPYELKVKLIHQNGNITETIYTYTFKNGVPVMNFSTVNEISKQGWSVKSFSSQETAADNGAAINVIDNNPATYWHSRWSNDPAPFPDTITVDMGQTQKVNGFTFLQRQSLIRSIKDLEIQYSTDGNNFSSAGNFVAANNTGTQNFSFAAPLTFRYFRVIVKSAYDGNMYACFAEIGMF</sequence>
<accession>A0A8X8IEH0</accession>
<dbReference type="InterPro" id="IPR008979">
    <property type="entry name" value="Galactose-bd-like_sf"/>
</dbReference>
<feature type="domain" description="F5/8 type C" evidence="2">
    <location>
        <begin position="387"/>
        <end position="535"/>
    </location>
</feature>
<dbReference type="EMBL" id="FNNO01000002">
    <property type="protein sequence ID" value="SDW40027.1"/>
    <property type="molecule type" value="Genomic_DNA"/>
</dbReference>
<dbReference type="RefSeq" id="WP_092722352.1">
    <property type="nucleotide sequence ID" value="NZ_FNNO01000002.1"/>
</dbReference>
<dbReference type="SUPFAM" id="SSF49785">
    <property type="entry name" value="Galactose-binding domain-like"/>
    <property type="match status" value="1"/>
</dbReference>
<keyword evidence="1" id="KW-0732">Signal</keyword>
<proteinExistence type="predicted"/>
<dbReference type="PROSITE" id="PS50022">
    <property type="entry name" value="FA58C_3"/>
    <property type="match status" value="1"/>
</dbReference>
<feature type="signal peptide" evidence="1">
    <location>
        <begin position="1"/>
        <end position="24"/>
    </location>
</feature>
<dbReference type="AlphaFoldDB" id="A0A8X8IEH0"/>
<organism evidence="3 4">
    <name type="scientific">Hydrobacter penzbergensis</name>
    <dbReference type="NCBI Taxonomy" id="1235997"/>
    <lineage>
        <taxon>Bacteria</taxon>
        <taxon>Pseudomonadati</taxon>
        <taxon>Bacteroidota</taxon>
        <taxon>Chitinophagia</taxon>
        <taxon>Chitinophagales</taxon>
        <taxon>Chitinophagaceae</taxon>
        <taxon>Hydrobacter</taxon>
    </lineage>
</organism>
<dbReference type="PROSITE" id="PS51257">
    <property type="entry name" value="PROKAR_LIPOPROTEIN"/>
    <property type="match status" value="1"/>
</dbReference>
<dbReference type="SUPFAM" id="SSF55486">
    <property type="entry name" value="Metalloproteases ('zincins'), catalytic domain"/>
    <property type="match status" value="1"/>
</dbReference>
<evidence type="ECO:0000313" key="3">
    <source>
        <dbReference type="EMBL" id="SDW40027.1"/>
    </source>
</evidence>
<dbReference type="Pfam" id="PF00754">
    <property type="entry name" value="F5_F8_type_C"/>
    <property type="match status" value="1"/>
</dbReference>